<gene>
    <name evidence="13" type="primary">fabG</name>
    <name evidence="13" type="ORF">D8M04_05140</name>
</gene>
<dbReference type="NCBIfam" id="TIGR01830">
    <property type="entry name" value="3oxo_ACP_reduc"/>
    <property type="match status" value="1"/>
</dbReference>
<evidence type="ECO:0000256" key="8">
    <source>
        <dbReference type="ARBA" id="ARBA00048508"/>
    </source>
</evidence>
<evidence type="ECO:0000256" key="3">
    <source>
        <dbReference type="ARBA" id="ARBA00012948"/>
    </source>
</evidence>
<dbReference type="EMBL" id="RCHR01000002">
    <property type="protein sequence ID" value="RLL46594.1"/>
    <property type="molecule type" value="Genomic_DNA"/>
</dbReference>
<comment type="similarity">
    <text evidence="2 11">Belongs to the short-chain dehydrogenases/reductases (SDR) family.</text>
</comment>
<dbReference type="CDD" id="cd05333">
    <property type="entry name" value="BKR_SDR_c"/>
    <property type="match status" value="1"/>
</dbReference>
<dbReference type="PRINTS" id="PR00081">
    <property type="entry name" value="GDHRDH"/>
</dbReference>
<evidence type="ECO:0000313" key="13">
    <source>
        <dbReference type="EMBL" id="RLL46594.1"/>
    </source>
</evidence>
<keyword evidence="7 11" id="KW-0275">Fatty acid biosynthesis</keyword>
<feature type="binding site" evidence="10">
    <location>
        <position position="187"/>
    </location>
    <ligand>
        <name>NADP(+)</name>
        <dbReference type="ChEBI" id="CHEBI:58349"/>
    </ligand>
</feature>
<feature type="active site" description="Proton acceptor" evidence="9">
    <location>
        <position position="154"/>
    </location>
</feature>
<evidence type="ECO:0000256" key="10">
    <source>
        <dbReference type="PIRSR" id="PIRSR611284-2"/>
    </source>
</evidence>
<dbReference type="PRINTS" id="PR00080">
    <property type="entry name" value="SDRFAMILY"/>
</dbReference>
<dbReference type="PANTHER" id="PTHR42879">
    <property type="entry name" value="3-OXOACYL-(ACYL-CARRIER-PROTEIN) REDUCTASE"/>
    <property type="match status" value="1"/>
</dbReference>
<evidence type="ECO:0000256" key="7">
    <source>
        <dbReference type="ARBA" id="ARBA00023160"/>
    </source>
</evidence>
<dbReference type="GO" id="GO:0006633">
    <property type="term" value="P:fatty acid biosynthetic process"/>
    <property type="evidence" value="ECO:0007669"/>
    <property type="project" value="UniProtKB-UniPathway"/>
</dbReference>
<evidence type="ECO:0000256" key="11">
    <source>
        <dbReference type="RuleBase" id="RU366074"/>
    </source>
</evidence>
<dbReference type="InterPro" id="IPR020904">
    <property type="entry name" value="Sc_DH/Rdtase_CS"/>
</dbReference>
<feature type="domain" description="Ketoreductase" evidence="12">
    <location>
        <begin position="6"/>
        <end position="185"/>
    </location>
</feature>
<evidence type="ECO:0000259" key="12">
    <source>
        <dbReference type="SMART" id="SM00822"/>
    </source>
</evidence>
<dbReference type="Gene3D" id="3.40.50.720">
    <property type="entry name" value="NAD(P)-binding Rossmann-like Domain"/>
    <property type="match status" value="1"/>
</dbReference>
<dbReference type="RefSeq" id="WP_121521845.1">
    <property type="nucleotide sequence ID" value="NZ_RCHR01000002.1"/>
</dbReference>
<evidence type="ECO:0000256" key="5">
    <source>
        <dbReference type="ARBA" id="ARBA00022857"/>
    </source>
</evidence>
<name>A0A498DA33_9BACI</name>
<keyword evidence="4 11" id="KW-0276">Fatty acid metabolism</keyword>
<keyword evidence="11" id="KW-0444">Lipid biosynthesis</keyword>
<dbReference type="InterPro" id="IPR036291">
    <property type="entry name" value="NAD(P)-bd_dom_sf"/>
</dbReference>
<dbReference type="InterPro" id="IPR050259">
    <property type="entry name" value="SDR"/>
</dbReference>
<dbReference type="SMART" id="SM00822">
    <property type="entry name" value="PKS_KR"/>
    <property type="match status" value="1"/>
</dbReference>
<dbReference type="InterPro" id="IPR057326">
    <property type="entry name" value="KR_dom"/>
</dbReference>
<dbReference type="NCBIfam" id="NF009466">
    <property type="entry name" value="PRK12826.1-2"/>
    <property type="match status" value="1"/>
</dbReference>
<organism evidence="13 14">
    <name type="scientific">Oceanobacillus piezotolerans</name>
    <dbReference type="NCBI Taxonomy" id="2448030"/>
    <lineage>
        <taxon>Bacteria</taxon>
        <taxon>Bacillati</taxon>
        <taxon>Bacillota</taxon>
        <taxon>Bacilli</taxon>
        <taxon>Bacillales</taxon>
        <taxon>Bacillaceae</taxon>
        <taxon>Oceanobacillus</taxon>
    </lineage>
</organism>
<evidence type="ECO:0000256" key="1">
    <source>
        <dbReference type="ARBA" id="ARBA00005194"/>
    </source>
</evidence>
<comment type="caution">
    <text evidence="13">The sequence shown here is derived from an EMBL/GenBank/DDBJ whole genome shotgun (WGS) entry which is preliminary data.</text>
</comment>
<dbReference type="GO" id="GO:0004316">
    <property type="term" value="F:3-oxoacyl-[acyl-carrier-protein] reductase (NADPH) activity"/>
    <property type="evidence" value="ECO:0007669"/>
    <property type="project" value="UniProtKB-UniRule"/>
</dbReference>
<comment type="catalytic activity">
    <reaction evidence="8 11">
        <text>a (3R)-hydroxyacyl-[ACP] + NADP(+) = a 3-oxoacyl-[ACP] + NADPH + H(+)</text>
        <dbReference type="Rhea" id="RHEA:17397"/>
        <dbReference type="Rhea" id="RHEA-COMP:9916"/>
        <dbReference type="Rhea" id="RHEA-COMP:9945"/>
        <dbReference type="ChEBI" id="CHEBI:15378"/>
        <dbReference type="ChEBI" id="CHEBI:57783"/>
        <dbReference type="ChEBI" id="CHEBI:58349"/>
        <dbReference type="ChEBI" id="CHEBI:78776"/>
        <dbReference type="ChEBI" id="CHEBI:78827"/>
        <dbReference type="EC" id="1.1.1.100"/>
    </reaction>
</comment>
<dbReference type="PANTHER" id="PTHR42879:SF2">
    <property type="entry name" value="3-OXOACYL-[ACYL-CARRIER-PROTEIN] REDUCTASE FABG"/>
    <property type="match status" value="1"/>
</dbReference>
<keyword evidence="5 10" id="KW-0521">NADP</keyword>
<evidence type="ECO:0000313" key="14">
    <source>
        <dbReference type="Proteomes" id="UP000270219"/>
    </source>
</evidence>
<dbReference type="AlphaFoldDB" id="A0A498DA33"/>
<comment type="pathway">
    <text evidence="1 11">Lipid metabolism; fatty acid biosynthesis.</text>
</comment>
<evidence type="ECO:0000256" key="6">
    <source>
        <dbReference type="ARBA" id="ARBA00023002"/>
    </source>
</evidence>
<reference evidence="13 14" key="1">
    <citation type="submission" date="2018-10" db="EMBL/GenBank/DDBJ databases">
        <title>Oceanobacillus sp. YLB-02 draft genome.</title>
        <authorList>
            <person name="Yu L."/>
        </authorList>
    </citation>
    <scope>NUCLEOTIDE SEQUENCE [LARGE SCALE GENOMIC DNA]</scope>
    <source>
        <strain evidence="13 14">YLB-02</strain>
    </source>
</reference>
<comment type="function">
    <text evidence="11">Catalyzes the NADPH-dependent reduction of beta-ketoacyl-ACP substrates to beta-hydroxyacyl-ACP products, the first reductive step in the elongation cycle of fatty acid biosynthesis.</text>
</comment>
<feature type="binding site" evidence="10">
    <location>
        <position position="89"/>
    </location>
    <ligand>
        <name>NADP(+)</name>
        <dbReference type="ChEBI" id="CHEBI:58349"/>
    </ligand>
</feature>
<dbReference type="PROSITE" id="PS00061">
    <property type="entry name" value="ADH_SHORT"/>
    <property type="match status" value="1"/>
</dbReference>
<keyword evidence="14" id="KW-1185">Reference proteome</keyword>
<dbReference type="Pfam" id="PF13561">
    <property type="entry name" value="adh_short_C2"/>
    <property type="match status" value="1"/>
</dbReference>
<accession>A0A498DA33</accession>
<feature type="binding site" evidence="10">
    <location>
        <begin position="154"/>
        <end position="158"/>
    </location>
    <ligand>
        <name>NADP(+)</name>
        <dbReference type="ChEBI" id="CHEBI:58349"/>
    </ligand>
</feature>
<proteinExistence type="inferred from homology"/>
<dbReference type="EC" id="1.1.1.100" evidence="3 11"/>
<dbReference type="Proteomes" id="UP000270219">
    <property type="component" value="Unassembled WGS sequence"/>
</dbReference>
<dbReference type="NCBIfam" id="NF005559">
    <property type="entry name" value="PRK07231.1"/>
    <property type="match status" value="1"/>
</dbReference>
<evidence type="ECO:0000256" key="2">
    <source>
        <dbReference type="ARBA" id="ARBA00006484"/>
    </source>
</evidence>
<protein>
    <recommendedName>
        <fullName evidence="3 11">3-oxoacyl-[acyl-carrier-protein] reductase</fullName>
        <ecNumber evidence="3 11">1.1.1.100</ecNumber>
    </recommendedName>
</protein>
<dbReference type="OrthoDB" id="9803333at2"/>
<dbReference type="SUPFAM" id="SSF51735">
    <property type="entry name" value="NAD(P)-binding Rossmann-fold domains"/>
    <property type="match status" value="1"/>
</dbReference>
<sequence>MRLKDKVAVVTGAASGIGEATAKKFISEGAKLVLLDLKRADVDRVMSDIENLGGDCIGIEADVTDREKVDELFQTAVDHYGRVDVVINNAGITQDARLVKMTEEQWDNVIEVNLKGVFNVSQAAANVMIEQKSGVILNASSVVGIYGNFGQTNYAASKWGVIGMTKSWAKELGKYNIRVNAIAPGFISTPMVEKMPEKVKEIMKNKSVLNRLGKPEEIAAGYAFLASDEAQYITGTVLSIDGGTVI</sequence>
<dbReference type="InterPro" id="IPR011284">
    <property type="entry name" value="3oxo_ACP_reduc"/>
</dbReference>
<keyword evidence="6 11" id="KW-0560">Oxidoreductase</keyword>
<dbReference type="NCBIfam" id="NF004198">
    <property type="entry name" value="PRK05653.1-3"/>
    <property type="match status" value="1"/>
</dbReference>
<evidence type="ECO:0000256" key="4">
    <source>
        <dbReference type="ARBA" id="ARBA00022832"/>
    </source>
</evidence>
<dbReference type="FunFam" id="3.40.50.720:FF:000115">
    <property type="entry name" value="3-oxoacyl-[acyl-carrier-protein] reductase FabG"/>
    <property type="match status" value="1"/>
</dbReference>
<keyword evidence="11" id="KW-0443">Lipid metabolism</keyword>
<comment type="subunit">
    <text evidence="11">Homotetramer.</text>
</comment>
<dbReference type="GO" id="GO:0051287">
    <property type="term" value="F:NAD binding"/>
    <property type="evidence" value="ECO:0007669"/>
    <property type="project" value="UniProtKB-UniRule"/>
</dbReference>
<dbReference type="InterPro" id="IPR002347">
    <property type="entry name" value="SDR_fam"/>
</dbReference>
<dbReference type="UniPathway" id="UPA00094"/>
<evidence type="ECO:0000256" key="9">
    <source>
        <dbReference type="PIRSR" id="PIRSR611284-1"/>
    </source>
</evidence>